<comment type="caution">
    <text evidence="7">The sequence shown here is derived from an EMBL/GenBank/DDBJ whole genome shotgun (WGS) entry which is preliminary data.</text>
</comment>
<feature type="transmembrane region" description="Helical" evidence="6">
    <location>
        <begin position="15"/>
        <end position="34"/>
    </location>
</feature>
<organism evidence="7 8">
    <name type="scientific">Fredinandcohnia quinoae</name>
    <dbReference type="NCBI Taxonomy" id="2918902"/>
    <lineage>
        <taxon>Bacteria</taxon>
        <taxon>Bacillati</taxon>
        <taxon>Bacillota</taxon>
        <taxon>Bacilli</taxon>
        <taxon>Bacillales</taxon>
        <taxon>Bacillaceae</taxon>
        <taxon>Fredinandcohnia</taxon>
    </lineage>
</organism>
<reference evidence="7" key="1">
    <citation type="submission" date="2022-02" db="EMBL/GenBank/DDBJ databases">
        <title>Fredinandcohnia quinoae sp. nov. isolated from Chenopodium quinoa seeds.</title>
        <authorList>
            <person name="Saati-Santamaria Z."/>
            <person name="Flores-Felix J.D."/>
            <person name="Igual J.M."/>
            <person name="Velazquez E."/>
            <person name="Garcia-Fraile P."/>
            <person name="Martinez-Molina E."/>
        </authorList>
    </citation>
    <scope>NUCLEOTIDE SEQUENCE</scope>
    <source>
        <strain evidence="7">SECRCQ15</strain>
    </source>
</reference>
<evidence type="ECO:0000313" key="8">
    <source>
        <dbReference type="Proteomes" id="UP001431131"/>
    </source>
</evidence>
<dbReference type="EMBL" id="JAKTTI010000002">
    <property type="protein sequence ID" value="MCH1624277.1"/>
    <property type="molecule type" value="Genomic_DNA"/>
</dbReference>
<evidence type="ECO:0000256" key="4">
    <source>
        <dbReference type="ARBA" id="ARBA00022989"/>
    </source>
</evidence>
<feature type="transmembrane region" description="Helical" evidence="6">
    <location>
        <begin position="46"/>
        <end position="65"/>
    </location>
</feature>
<feature type="transmembrane region" description="Helical" evidence="6">
    <location>
        <begin position="250"/>
        <end position="270"/>
    </location>
</feature>
<feature type="transmembrane region" description="Helical" evidence="6">
    <location>
        <begin position="148"/>
        <end position="169"/>
    </location>
</feature>
<evidence type="ECO:0000313" key="7">
    <source>
        <dbReference type="EMBL" id="MCH1624277.1"/>
    </source>
</evidence>
<evidence type="ECO:0000256" key="5">
    <source>
        <dbReference type="ARBA" id="ARBA00023136"/>
    </source>
</evidence>
<dbReference type="Proteomes" id="UP001431131">
    <property type="component" value="Unassembled WGS sequence"/>
</dbReference>
<evidence type="ECO:0000256" key="1">
    <source>
        <dbReference type="ARBA" id="ARBA00004651"/>
    </source>
</evidence>
<proteinExistence type="predicted"/>
<dbReference type="RefSeq" id="WP_240252536.1">
    <property type="nucleotide sequence ID" value="NZ_JAKTTI010000002.1"/>
</dbReference>
<dbReference type="AlphaFoldDB" id="A0AAW5E308"/>
<keyword evidence="4 6" id="KW-1133">Transmembrane helix</keyword>
<keyword evidence="2" id="KW-1003">Cell membrane</keyword>
<evidence type="ECO:0000256" key="2">
    <source>
        <dbReference type="ARBA" id="ARBA00022475"/>
    </source>
</evidence>
<comment type="subcellular location">
    <subcellularLocation>
        <location evidence="1">Cell membrane</location>
        <topology evidence="1">Multi-pass membrane protein</topology>
    </subcellularLocation>
</comment>
<keyword evidence="3 6" id="KW-0812">Transmembrane</keyword>
<feature type="transmembrane region" description="Helical" evidence="6">
    <location>
        <begin position="71"/>
        <end position="90"/>
    </location>
</feature>
<feature type="transmembrane region" description="Helical" evidence="6">
    <location>
        <begin position="110"/>
        <end position="128"/>
    </location>
</feature>
<gene>
    <name evidence="7" type="ORF">MJG50_02965</name>
</gene>
<dbReference type="GO" id="GO:0005886">
    <property type="term" value="C:plasma membrane"/>
    <property type="evidence" value="ECO:0007669"/>
    <property type="project" value="UniProtKB-SubCell"/>
</dbReference>
<evidence type="ECO:0000256" key="3">
    <source>
        <dbReference type="ARBA" id="ARBA00022692"/>
    </source>
</evidence>
<accession>A0AAW5E308</accession>
<feature type="transmembrane region" description="Helical" evidence="6">
    <location>
        <begin position="181"/>
        <end position="201"/>
    </location>
</feature>
<dbReference type="Pfam" id="PF09678">
    <property type="entry name" value="Caa3_CtaG"/>
    <property type="match status" value="1"/>
</dbReference>
<keyword evidence="8" id="KW-1185">Reference proteome</keyword>
<keyword evidence="5 6" id="KW-0472">Membrane</keyword>
<evidence type="ECO:0000256" key="6">
    <source>
        <dbReference type="SAM" id="Phobius"/>
    </source>
</evidence>
<sequence length="279" mass="31599">MIGQILEGFSFHAQWNGGIIFFSLILIVLYLFLLPTSKSHTTFKSIAFISSMILILLTMGSPLNLLGRMLFRAHIIQMILLLLVVAPLIVMGLKTDLLEKLLNKGVARKIYSVLTHPVFTIVLFHALFMGYHIPVVFDWIRTGYFTNYFFLIGLVVAAMLVWWPLISPIQKYDRLNIKKKFIYIFVNVLLFIPVTLFLLLADKELYTVYSDTSLMLSALELCLPPGTEIPANFLETLLPYPPFAEQKNGAILLGISQAVLFGIGALLIYLKERRAKKAV</sequence>
<dbReference type="InterPro" id="IPR019108">
    <property type="entry name" value="Caa3_assmbl_CtaG-rel"/>
</dbReference>
<protein>
    <submittedName>
        <fullName evidence="7">Cytochrome c oxidase assembly protein</fullName>
    </submittedName>
</protein>
<name>A0AAW5E308_9BACI</name>